<feature type="compositionally biased region" description="Polar residues" evidence="11">
    <location>
        <begin position="328"/>
        <end position="344"/>
    </location>
</feature>
<dbReference type="FunFam" id="1.20.58.60:FF:000157">
    <property type="entry name" value="Nesprin-1 isoform 1"/>
    <property type="match status" value="1"/>
</dbReference>
<feature type="non-terminal residue" evidence="14">
    <location>
        <position position="5898"/>
    </location>
</feature>
<evidence type="ECO:0000256" key="12">
    <source>
        <dbReference type="SAM" id="Phobius"/>
    </source>
</evidence>
<dbReference type="PANTHER" id="PTHR14514:SF4">
    <property type="entry name" value="NESPRIN-2"/>
    <property type="match status" value="1"/>
</dbReference>
<feature type="topological domain" description="Perinuclear space" evidence="9">
    <location>
        <begin position="5869"/>
        <end position="5898"/>
    </location>
</feature>
<evidence type="ECO:0000259" key="13">
    <source>
        <dbReference type="PROSITE" id="PS51049"/>
    </source>
</evidence>
<feature type="compositionally biased region" description="Basic and acidic residues" evidence="11">
    <location>
        <begin position="345"/>
        <end position="387"/>
    </location>
</feature>
<feature type="region of interest" description="Disordered" evidence="11">
    <location>
        <begin position="188"/>
        <end position="255"/>
    </location>
</feature>
<feature type="region of interest" description="Disordered" evidence="11">
    <location>
        <begin position="612"/>
        <end position="691"/>
    </location>
</feature>
<feature type="transmembrane region" description="Helical" evidence="12">
    <location>
        <begin position="5848"/>
        <end position="5868"/>
    </location>
</feature>
<feature type="compositionally biased region" description="Polar residues" evidence="11">
    <location>
        <begin position="3229"/>
        <end position="3240"/>
    </location>
</feature>
<evidence type="ECO:0000256" key="6">
    <source>
        <dbReference type="ARBA" id="ARBA00023136"/>
    </source>
</evidence>
<feature type="compositionally biased region" description="Polar residues" evidence="11">
    <location>
        <begin position="71"/>
        <end position="89"/>
    </location>
</feature>
<feature type="region of interest" description="Disordered" evidence="11">
    <location>
        <begin position="1094"/>
        <end position="1138"/>
    </location>
</feature>
<evidence type="ECO:0000256" key="10">
    <source>
        <dbReference type="SAM" id="Coils"/>
    </source>
</evidence>
<feature type="compositionally biased region" description="Polar residues" evidence="11">
    <location>
        <begin position="188"/>
        <end position="223"/>
    </location>
</feature>
<dbReference type="InterPro" id="IPR056887">
    <property type="entry name" value="SYNE1/2_dom"/>
</dbReference>
<keyword evidence="10" id="KW-0175">Coiled coil</keyword>
<dbReference type="Proteomes" id="UP001274896">
    <property type="component" value="Unassembled WGS sequence"/>
</dbReference>
<feature type="compositionally biased region" description="Basic and acidic residues" evidence="11">
    <location>
        <begin position="1107"/>
        <end position="1131"/>
    </location>
</feature>
<evidence type="ECO:0000256" key="3">
    <source>
        <dbReference type="ARBA" id="ARBA00022692"/>
    </source>
</evidence>
<feature type="region of interest" description="Disordered" evidence="11">
    <location>
        <begin position="291"/>
        <end position="311"/>
    </location>
</feature>
<feature type="region of interest" description="Disordered" evidence="11">
    <location>
        <begin position="761"/>
        <end position="821"/>
    </location>
</feature>
<dbReference type="SMART" id="SM00150">
    <property type="entry name" value="SPEC"/>
    <property type="match status" value="10"/>
</dbReference>
<evidence type="ECO:0000313" key="14">
    <source>
        <dbReference type="EMBL" id="KAK3516628.1"/>
    </source>
</evidence>
<feature type="region of interest" description="Disordered" evidence="11">
    <location>
        <begin position="1348"/>
        <end position="1440"/>
    </location>
</feature>
<evidence type="ECO:0000256" key="7">
    <source>
        <dbReference type="ARBA" id="ARBA00023242"/>
    </source>
</evidence>
<feature type="compositionally biased region" description="Polar residues" evidence="11">
    <location>
        <begin position="761"/>
        <end position="777"/>
    </location>
</feature>
<dbReference type="CDD" id="cd00176">
    <property type="entry name" value="SPEC"/>
    <property type="match status" value="3"/>
</dbReference>
<keyword evidence="7" id="KW-0539">Nucleus</keyword>
<dbReference type="PROSITE" id="PS51049">
    <property type="entry name" value="KASH"/>
    <property type="match status" value="1"/>
</dbReference>
<dbReference type="Pfam" id="PF25035">
    <property type="entry name" value="SYNE1"/>
    <property type="match status" value="1"/>
</dbReference>
<keyword evidence="5 12" id="KW-1133">Transmembrane helix</keyword>
<feature type="compositionally biased region" description="Polar residues" evidence="11">
    <location>
        <begin position="665"/>
        <end position="683"/>
    </location>
</feature>
<feature type="compositionally biased region" description="Basic and acidic residues" evidence="11">
    <location>
        <begin position="1417"/>
        <end position="1440"/>
    </location>
</feature>
<comment type="subcellular location">
    <subcellularLocation>
        <location evidence="8">Nucleus outer membrane</location>
        <topology evidence="8">Single-pass type IV membrane protein</topology>
    </subcellularLocation>
</comment>
<dbReference type="Pfam" id="PF00435">
    <property type="entry name" value="Spectrin"/>
    <property type="match status" value="3"/>
</dbReference>
<feature type="region of interest" description="Disordered" evidence="11">
    <location>
        <begin position="1311"/>
        <end position="1331"/>
    </location>
</feature>
<dbReference type="SUPFAM" id="SSF46966">
    <property type="entry name" value="Spectrin repeat"/>
    <property type="match status" value="11"/>
</dbReference>
<dbReference type="Pfam" id="PF10541">
    <property type="entry name" value="KASH"/>
    <property type="match status" value="1"/>
</dbReference>
<evidence type="ECO:0000256" key="8">
    <source>
        <dbReference type="ARBA" id="ARBA00046312"/>
    </source>
</evidence>
<dbReference type="Gene3D" id="1.20.58.60">
    <property type="match status" value="7"/>
</dbReference>
<feature type="region of interest" description="Disordered" evidence="11">
    <location>
        <begin position="5807"/>
        <end position="5835"/>
    </location>
</feature>
<feature type="compositionally biased region" description="Polar residues" evidence="11">
    <location>
        <begin position="1252"/>
        <end position="1270"/>
    </location>
</feature>
<feature type="compositionally biased region" description="Polar residues" evidence="11">
    <location>
        <begin position="232"/>
        <end position="250"/>
    </location>
</feature>
<feature type="compositionally biased region" description="Basic and acidic residues" evidence="11">
    <location>
        <begin position="464"/>
        <end position="480"/>
    </location>
</feature>
<dbReference type="FunFam" id="1.20.58.60:FF:000126">
    <property type="entry name" value="Spectrin repeat containing, nuclear envelope 1a"/>
    <property type="match status" value="1"/>
</dbReference>
<feature type="compositionally biased region" description="Basic and acidic residues" evidence="11">
    <location>
        <begin position="3203"/>
        <end position="3215"/>
    </location>
</feature>
<dbReference type="EMBL" id="JAUCMX010000019">
    <property type="protein sequence ID" value="KAK3516628.1"/>
    <property type="molecule type" value="Genomic_DNA"/>
</dbReference>
<organism evidence="14 15">
    <name type="scientific">Hemibagrus guttatus</name>
    <dbReference type="NCBI Taxonomy" id="175788"/>
    <lineage>
        <taxon>Eukaryota</taxon>
        <taxon>Metazoa</taxon>
        <taxon>Chordata</taxon>
        <taxon>Craniata</taxon>
        <taxon>Vertebrata</taxon>
        <taxon>Euteleostomi</taxon>
        <taxon>Actinopterygii</taxon>
        <taxon>Neopterygii</taxon>
        <taxon>Teleostei</taxon>
        <taxon>Ostariophysi</taxon>
        <taxon>Siluriformes</taxon>
        <taxon>Bagridae</taxon>
        <taxon>Hemibagrus</taxon>
    </lineage>
</organism>
<evidence type="ECO:0000313" key="15">
    <source>
        <dbReference type="Proteomes" id="UP001274896"/>
    </source>
</evidence>
<keyword evidence="15" id="KW-1185">Reference proteome</keyword>
<feature type="compositionally biased region" description="Basic and acidic residues" evidence="11">
    <location>
        <begin position="3079"/>
        <end position="3088"/>
    </location>
</feature>
<gene>
    <name evidence="14" type="ORF">QTP70_022028</name>
</gene>
<feature type="coiled-coil region" evidence="10">
    <location>
        <begin position="2550"/>
        <end position="2577"/>
    </location>
</feature>
<comment type="similarity">
    <text evidence="1">Belongs to the nesprin family.</text>
</comment>
<accession>A0AAE0UQX6</accession>
<feature type="topological domain" description="Cytoplasmic" evidence="9">
    <location>
        <begin position="1"/>
        <end position="5847"/>
    </location>
</feature>
<evidence type="ECO:0000256" key="5">
    <source>
        <dbReference type="ARBA" id="ARBA00022989"/>
    </source>
</evidence>
<evidence type="ECO:0000256" key="2">
    <source>
        <dbReference type="ARBA" id="ARBA00022553"/>
    </source>
</evidence>
<dbReference type="InterPro" id="IPR002017">
    <property type="entry name" value="Spectrin_repeat"/>
</dbReference>
<feature type="compositionally biased region" description="Basic and acidic residues" evidence="11">
    <location>
        <begin position="1006"/>
        <end position="1037"/>
    </location>
</feature>
<reference evidence="14" key="1">
    <citation type="submission" date="2023-06" db="EMBL/GenBank/DDBJ databases">
        <title>Male Hemibagrus guttatus genome.</title>
        <authorList>
            <person name="Bian C."/>
        </authorList>
    </citation>
    <scope>NUCLEOTIDE SEQUENCE</scope>
    <source>
        <strain evidence="14">Male_cb2023</strain>
        <tissue evidence="14">Muscle</tissue>
    </source>
</reference>
<keyword evidence="4" id="KW-0677">Repeat</keyword>
<name>A0AAE0UQX6_9TELE</name>
<evidence type="ECO:0000256" key="9">
    <source>
        <dbReference type="PROSITE-ProRule" id="PRU00385"/>
    </source>
</evidence>
<feature type="compositionally biased region" description="Low complexity" evidence="11">
    <location>
        <begin position="3034"/>
        <end position="3045"/>
    </location>
</feature>
<feature type="coiled-coil region" evidence="10">
    <location>
        <begin position="2444"/>
        <end position="2474"/>
    </location>
</feature>
<feature type="compositionally biased region" description="Basic and acidic residues" evidence="11">
    <location>
        <begin position="533"/>
        <end position="564"/>
    </location>
</feature>
<feature type="coiled-coil region" evidence="10">
    <location>
        <begin position="5710"/>
        <end position="5737"/>
    </location>
</feature>
<feature type="region of interest" description="Disordered" evidence="11">
    <location>
        <begin position="451"/>
        <end position="600"/>
    </location>
</feature>
<comment type="caution">
    <text evidence="14">The sequence shown here is derived from an EMBL/GenBank/DDBJ whole genome shotgun (WGS) entry which is preliminary data.</text>
</comment>
<feature type="region of interest" description="Disordered" evidence="11">
    <location>
        <begin position="3020"/>
        <end position="3112"/>
    </location>
</feature>
<feature type="compositionally biased region" description="Polar residues" evidence="11">
    <location>
        <begin position="3090"/>
        <end position="3104"/>
    </location>
</feature>
<feature type="compositionally biased region" description="Basic and acidic residues" evidence="11">
    <location>
        <begin position="1365"/>
        <end position="1407"/>
    </location>
</feature>
<keyword evidence="6 9" id="KW-0472">Membrane</keyword>
<feature type="coiled-coil region" evidence="10">
    <location>
        <begin position="5001"/>
        <end position="5035"/>
    </location>
</feature>
<feature type="compositionally biased region" description="Basic and acidic residues" evidence="11">
    <location>
        <begin position="897"/>
        <end position="913"/>
    </location>
</feature>
<feature type="compositionally biased region" description="Polar residues" evidence="11">
    <location>
        <begin position="1234"/>
        <end position="1243"/>
    </location>
</feature>
<keyword evidence="3 9" id="KW-0812">Transmembrane</keyword>
<feature type="region of interest" description="Disordered" evidence="11">
    <location>
        <begin position="3203"/>
        <end position="3254"/>
    </location>
</feature>
<dbReference type="InterPro" id="IPR018159">
    <property type="entry name" value="Spectrin/alpha-actinin"/>
</dbReference>
<feature type="region of interest" description="Disordered" evidence="11">
    <location>
        <begin position="1234"/>
        <end position="1272"/>
    </location>
</feature>
<feature type="compositionally biased region" description="Basic and acidic residues" evidence="11">
    <location>
        <begin position="778"/>
        <end position="820"/>
    </location>
</feature>
<evidence type="ECO:0000256" key="1">
    <source>
        <dbReference type="ARBA" id="ARBA00008619"/>
    </source>
</evidence>
<feature type="compositionally biased region" description="Polar residues" evidence="11">
    <location>
        <begin position="53"/>
        <end position="62"/>
    </location>
</feature>
<feature type="compositionally biased region" description="Polar residues" evidence="11">
    <location>
        <begin position="521"/>
        <end position="531"/>
    </location>
</feature>
<feature type="compositionally biased region" description="Acidic residues" evidence="11">
    <location>
        <begin position="3048"/>
        <end position="3059"/>
    </location>
</feature>
<feature type="region of interest" description="Disordered" evidence="11">
    <location>
        <begin position="328"/>
        <end position="388"/>
    </location>
</feature>
<feature type="coiled-coil region" evidence="10">
    <location>
        <begin position="1586"/>
        <end position="1645"/>
    </location>
</feature>
<dbReference type="InterPro" id="IPR012315">
    <property type="entry name" value="KASH"/>
</dbReference>
<feature type="region of interest" description="Disordered" evidence="11">
    <location>
        <begin position="704"/>
        <end position="747"/>
    </location>
</feature>
<feature type="compositionally biased region" description="Polar residues" evidence="11">
    <location>
        <begin position="926"/>
        <end position="949"/>
    </location>
</feature>
<proteinExistence type="inferred from homology"/>
<feature type="region of interest" description="Disordered" evidence="11">
    <location>
        <begin position="53"/>
        <end position="91"/>
    </location>
</feature>
<feature type="domain" description="KASH" evidence="13">
    <location>
        <begin position="5839"/>
        <end position="5898"/>
    </location>
</feature>
<evidence type="ECO:0000256" key="11">
    <source>
        <dbReference type="SAM" id="MobiDB-lite"/>
    </source>
</evidence>
<feature type="compositionally biased region" description="Polar residues" evidence="11">
    <location>
        <begin position="1348"/>
        <end position="1364"/>
    </location>
</feature>
<feature type="region of interest" description="Disordered" evidence="11">
    <location>
        <begin position="884"/>
        <end position="1070"/>
    </location>
</feature>
<feature type="compositionally biased region" description="Basic and acidic residues" evidence="11">
    <location>
        <begin position="952"/>
        <end position="964"/>
    </location>
</feature>
<feature type="compositionally biased region" description="Polar residues" evidence="11">
    <location>
        <begin position="737"/>
        <end position="747"/>
    </location>
</feature>
<sequence length="5898" mass="667484">VLEIFETVTDLSSQTPEANQLESRTLHMESDDKISSGTVTVCKSILEFVQPTLTPDGQQSVECPTAGDPYQFSSDNPTDNAADSKSSTSKSEEALMKSLDNLEKIQLTFHAESAQTDRTEDPYSQQLQADACADSNTEDADLSRQQSSITGIWVCCRIRKSIQQQRLMLDLIPTKNLLCLQISTNNRSTKGQSQLTEKNQITNRQNQKKTLPTLTPDGQQSVECPTAGDPYQFSSDNPTDNAADSKSSTSKSEEALMKSLDNLEKIQLTFHAESAQTDRTEDPYSQQLQADACADSNTEDADLSRQQSSITGMDVLQNQEVYTTAEINARSDSYQKSPVSPDQHQQPEHERAIPTDRKESDNEQAKSEEDTSKIREGSEQKQEELEFSHSTVAEVLDISRTEVDLSQIPDVNQPDSCMIHMDSDTQSSHGGAKVYTILLDVVQPTLNLETHQPADDDAFGPERSTTESEDLKTEKTKPSEDLMQSPDSREEMQSSMKTEPLQPKADVQQHQAVHRKDPDATTISYQQNDGSVDQDRKERQQKATADKKSTKKLDTKHSKGKDSYFSKQSRSTKKEKKSKREEDVLQNQGVDTSKDLDGKSVSYQLHTVAIDCDIEDRQAKVSPIAKSTTDPDTEQAKSEEGTIKPTLTPDGQQSVECPTAGDPYQFSSDNPTDNAADSKSSTSKSEEALMKSLDNLEKIQLTFHAESAQTDRTEDPYSQQLQADACADSNTEDADLSRQQSSITGMDVLQNQEVYTTAEINARSDSYQKSPVSPDQHQQPEHERAIPTDRKESDKEEAKSEEDTSKIREGSEQKQEELEFSHSTVAEVLDISRTEVDLSQIPDVNQPDSCMIHMDSDTQSSHVGAKVHAVLLDVVLPTLNLEKHQPADDDAFGPERSTTESEDLKSEKTKPSEDLMQSPDSREEMQSSMKTEPLQPSENENANLQQFQTPAGKEDSCGNEDMSHHQAPTLSDRDSLEADVQQHQAVHRKDPDAITISYQQNDGSTDQDRKERQQKATADKKSTKKLDTKHSKGKDSYFFKQSRSTKKEKKSKREEDVLQNQGVDTSKDLDGKSVSYQLHTVAIDCDIEDRPTKVSPIAKSTTDPDTEQAKSEEGTIKVRQETEYSHTESDTSHGPVPEVLQMSRTEIEQKQTNTEGGYIMFRQGTGPTHIEHDISHGPVSEVLEIFETVTDLSNQTPEANQLESRTLHMESDDKISSGTVTVCKSILEFVQPTLTPDGQQSVECPTAGDPYQFSSDNPTDNAADSKSSTSKSEEALMKSLDNLEKIQLTFHTESAQTDRTEDPYSQQLQADACADSNTEDADLSRQQSSITGMDVLQNQEVYTTAEINARSDSYQKSPVSPDQHQQPEHERAIPTDRKESDKEQAKSEEDTSKIREGSEQKQAELEFSHSTVAEVLDISRTETQEMSKSKNGSEGDQFEGFKDYSKQTRTANQPAFASALATFLDMSTKVHSVMDTSDVPTGYKTMEATWLLQPLPTELENQLERAVLRILKCQYKPAQLSTELMSQQLQEAVSCKQYIEEQLASQSQCRGSGLSQLSQSMTERWSSALLDATAIVQVKEAQLQQVTQYHQQIQAIQDTLQELEEELDSLSLVSLKSSAVQAKVLSAFLKRMDQKKKMLEELMRTCCHVSPYLGEAEGAVACLIQVKDLQKKWQILEGTADRTLRHADHCTSEASILMNDAKVLLGELEVLHTASSSPSTQIKDCQTAVQEMLTFNEFVEINERYLYLLEFSKALFQCPLGEKEKEDISSVFQNLKSQLDCVQENLCAKSACPSDPLLTEIIDTMKSWFAWAKRADNRITRKKKLSLFPEEASQQVNSMKKLQSEISSRQFTLSSVVMKSKEQIAGLNQVDSNHMFSVLQTLENVYSKISEKAENVSADLNQMLHARQKLDMQITDNSTWLTSLLEKESNKAAVIQLGSSITDLRVYHQKQKATLKEAEKRLTTIQTLLDETKDMSHGLSTVDTFHLINKLTTLQRTITGVIKCKEIDCWELEEILNAQKSYTEEFSAIQKSLRQITTDLENQRYPVTRESLAAFVPIRHMLIEHLSQVLEFQHCKENQRKDLLQTIMSLQQKMRLLDQQCMEHEEYLMSKKHLESHFVSMKKRVLEVTNSSKDVDKRLHLGHTLLVEVPLVKIFCQETAEQLEAISGDLFPSQFNSERQKIHSRLQSLTAWEHIVSSDVKNQEDSLLASSFSNLRELTPITEHFMRVEKQLKQNSCLDPSYQAITVALQTCLTLEGSVTSVLRTLESSNNCKAIVGYEKNTDIGRRILKDCKMQTENLLKANEALKDYHRAVRRAVGFLQRIEIDLLVPSASFQDSKKELNHTHQILTNLSKGFQDHVTEIQARLPSQACFSPQTETLHIQFLSYLYVTHAKLHAQAQFKLEDLQRCLMEQATHKKQHDDINHLLLNFDAQLTDSFSHKPISLEEIKDQLDKIKVLQEELVNVGTRLEELKDQCPLLDCHVAAEKTLGHLQRHWALLQWRLDTLKSRVAHTETQWMEIMFRIKRSSEALDHLQHSLSEVSKMKGSHGKLQEILGQIKQLQNELDQEQLTLVSLQRYESRQLSALKHHNPPSPISQELQSLLSHCQSLREQSSEMRQDMLSEIQEWGRFQEELKGLQQSVLSQLSVLQSLSDPRHIREVRAEVDAQNVRLQDIMDRVRKRSKDPPKEIQNLHDQITLSLKEAKDMVGQAMESSGSLQRISEHVDKVTMGLSGAQALLQQKSPTVKEAESILKRVWDELDQWHSRITELEAEVQELAEEQPERAHILMDELTKPLQLYQAVAKQAEQRTAFINRIPASLQEYEDILRSSTCWLAETQSWLKTLQTYTTAKCLHSHASSLQMVVDESEGIQGSLEAFGPSLQEISAVCDTTTVEQNLLQIRTSVSHMQRSVLEPLSQLQHAAEVILENLQAMQRTLAEIERCRDSLGLPPGAEISLSAFHRAEQLHPHVTELQRLTEEQSIAFRAAVGHSVAVISPSDGGMVSSLALQCPGDMMVPMETAYSKEEDDDDYEDKGSHSSSSETLTCSSPEDHDEISVGEDPGETNAATVVKVSITKESFPGAREKPEEAKLENVTSPTPRILNTTNSRSDDDGDTVHMPVTTSETLLPLTVSPAVQLNILTKETEETLEDLKYQERTEMPEGETHTNELQPKQIGASSVKPVVVCKNENILGIEESSIEEILTDQFKESRSEPTEKDQMTCSTASEDHKQVETTAPTQETKSVSQEEKALSPVETPVNKASAEITTATVVQVSVTKEALPKEISSSEKSVESVCFKTQTKPENSTSSTQMYIAKDSVPESATVCPPCLDTSIPIATDPVVQLSISTKMMGKETKETLKAEAMEKPEGVTQNDALNQEQIEASNVKLGLVSKDKDNVGMRTESDLQEMLELSKSRPIEKETVRQSAVSEDQQGVVSFLAPVPVLETNTTPQEDTALQQVQEELQEQRDLIQAIAYHSSSSDLEQENQTKSLKCTRSVGGSLYVPEQTPGMEVTWVQLLSRLDLLLGSVNTEQDRTKVEVKSLDEFEVVSDTGSSIIQEMHGHIEQLQLIPQKRLALDIPAGTVQAELCEALSSLSHTLSRITHTLPSLSEMSRETGQLHLLNLQCLSSQLASISSMIISMGQEITLSELPDVTSCLERISSCISSIQRSLSSQEELLSRQLGHSPQLQTGEQLLESPVSVLEGKGAEHNKSTSFTQDLSSLQGEQGFQVWSSLPDDMRTQQEVSVLQRCYQTNLQGLRDLLELGSERVQHSQVTHQHSCSQLQSLLKGHKRYFKDLRWHHAMIQHISKQIPEEALRGQEVEQLVSELVLQALGQGIQIQHNFEERSRFEEMGVKLGRQLEELEAAIPTNDLNSETEPQLRDRLQAYQQLQRLLEDSRPQLEMLQAQALFPERVNHAGPISELQNNWLALHRQLGQEIQRTQEMQVSYNRFQCSSAELEVWIASALANAEMWNNLCEPNPQDSECLLSNIMNFFKELESRSVQKASAVRAGTQVLQLSDTEAHELRQHLFQLEKDWTELTNAVPSVQCTLQQLLAVLGQSKVRVYLSSWLELMKSRLEEESSKEHHVLNSTELTTLLQNLKDCKAEMTSRQPCIDFLNHSIEETGFVDDAAIRNERLTLAEQLGALNLDWILLQRKIDIKVREIEHKMQDCAQREEHLQHLHSWISVQEKKMRVHGRPTGRIQIQQALKESEEEEKKFKLKSTELLHMKTLHILGQKDGQHPGDQTFSLQVESTIEHCQTLRQQMSADQAVLVRLKEQWAQLDAGLRDVALHTVSMAYKLECSKIPTLSLHQSKERVDQLQELQVEVERSEQTWTNLARLFSDLKDKIHPGAAVLLSDELDQRKTRWADVVRDVSLELQKTQVELRLWQEYRLLYDGCSDCLNHYWEQCEAFLSLPKKQEYNIELLQCRINNIIELEEKLEALHGNAGNVLEASKLLLAQLEPQAASVIQSEARLLSRGLVHLSQALVKTRGQLQEELEDCVSFSTDLKSLMQCLERNESVLSSPNASTEHLKLALLELSARTPDLGALNEQSLRLSLAASDAEQLQVLNTQWVQVFTQTMNRHREMYSAQLCDHSFQQKCQAWMDLLEKLENGLSSDISGNDSSTREQLAVHQKLKMEVLIGQQLLDAVVSEELRLLNESQVEDRKDLILRLTQMKERWRGTLCTVQQRSRCLEQQTEQWRLYRTGLKRLWRLMKDLDHLLSPDGLVLCSIQQLQQSIKDYEQAQEKLSNHEALYTQTVQVYRHILPQADVQTQSELKAEIGALQDAWEQRNDLLVKRKALSETVNQNWSCCEDGLADSALHLREIAVRLKQPPPDNIELQEKLIKDDENSLEQWAGGLKELDTMKTDISQYVLPTDTMLLQGHMEELHSQWEELCLKVSKRKQEIADHLNAWTIFNDKHKELCEWLAQMERKVLHSSDYFSIKDMVEKLKKDCMEEINLFSENKIHLKRLGEQLLLASDQAKEVNIQGALQDVSDRWQHLFDHIEARVNKLKQTQAAVQQLEKNMSNLRSWLSQIEAELTMPVHYSICNGDEIQKRLEEQQATPLISIHLYVQELQRDIEQHTVGITSVLTLCDILLRDEDACSNNTENDSIQQTTHSLNQRWRNICSMSLERKIRIDETWRLWCKFQDDYSQFEDWLNLTESTAAQPESSAVLYTVAKEELKKYEAFQREVHEKMVQLEMINSQYRRLARENRTDSTNTLRTMVHQGNQRWDALHQRVAAILRRLRHFTSQREDFEGTRKSLLVWLTEMDLQLTNVEHLSESDIEHKLKKLKGLKKKITQNTDKIDTLIVFGEGLIQRSAPLDAALIEEELEELHSYCQEVFSRVGCFHQRLTSPQPLCISEDSSVAEPNHDTFTSQASMSLVVPPQERSGCETPLSVDSIPLEWDHTGDVGGSSSQEEDASFFSCLSGVEVTESTEAFVNSTVQSLAVSSVPGQDVAAHRWHSQAVPETIAFTLPGTKEEHTPDLPEHESTPYKEGYVQLMSECSSSIKNVKKVSIILNDDEQQGDHGGLTSLTAAEKQSRVIERWELHQAQAVREEQCYSKDREQLTSDLHDITSWLGQVIPELEKFQNEETACVSVQIMEARVKQLKDMQKAFARYKTLMLSLNLGGRELQCEGGPEVQQLQEDLCSMNRSWDEACVSLEEWEDNLRKSFMHCQEFHETLHSLLLWLAHAESRRFTVNIHDPSVEPSVLHEHRAVLMGLEEELNARQRRVSSLQEISTELLPESGPEDDFEATEKLHVIRNKLRLLLRQVKQDLQTVQERLCTMTQSSFTEKSSLLQDSPEVLALSKEQDPESSSVELPASRPSGANRLQNRDSSPPRSFFYRVLRAAFPLHLLFILLLVFACLVPLSEEDYSCTLSNNFARSFYPMLRYTNGPPPT</sequence>
<dbReference type="SMART" id="SM01249">
    <property type="entry name" value="KASH"/>
    <property type="match status" value="1"/>
</dbReference>
<dbReference type="GO" id="GO:0005640">
    <property type="term" value="C:nuclear outer membrane"/>
    <property type="evidence" value="ECO:0007669"/>
    <property type="project" value="UniProtKB-SubCell"/>
</dbReference>
<protein>
    <recommendedName>
        <fullName evidence="13">KASH domain-containing protein</fullName>
    </recommendedName>
</protein>
<keyword evidence="2" id="KW-0597">Phosphoprotein</keyword>
<dbReference type="PANTHER" id="PTHR14514">
    <property type="entry name" value="PKA ANCHORING PROTEIN"/>
    <property type="match status" value="1"/>
</dbReference>
<evidence type="ECO:0000256" key="4">
    <source>
        <dbReference type="ARBA" id="ARBA00022737"/>
    </source>
</evidence>